<keyword evidence="3" id="KW-1133">Transmembrane helix</keyword>
<comment type="caution">
    <text evidence="5">The sequence shown here is derived from an EMBL/GenBank/DDBJ whole genome shotgun (WGS) entry which is preliminary data.</text>
</comment>
<reference evidence="5" key="2">
    <citation type="submission" date="2023-05" db="EMBL/GenBank/DDBJ databases">
        <authorList>
            <consortium name="Lawrence Berkeley National Laboratory"/>
            <person name="Steindorff A."/>
            <person name="Hensen N."/>
            <person name="Bonometti L."/>
            <person name="Westerberg I."/>
            <person name="Brannstrom I.O."/>
            <person name="Guillou S."/>
            <person name="Cros-Aarteil S."/>
            <person name="Calhoun S."/>
            <person name="Haridas S."/>
            <person name="Kuo A."/>
            <person name="Mondo S."/>
            <person name="Pangilinan J."/>
            <person name="Riley R."/>
            <person name="Labutti K."/>
            <person name="Andreopoulos B."/>
            <person name="Lipzen A."/>
            <person name="Chen C."/>
            <person name="Yanf M."/>
            <person name="Daum C."/>
            <person name="Ng V."/>
            <person name="Clum A."/>
            <person name="Ohm R."/>
            <person name="Martin F."/>
            <person name="Silar P."/>
            <person name="Natvig D."/>
            <person name="Lalanne C."/>
            <person name="Gautier V."/>
            <person name="Ament-Velasquez S.L."/>
            <person name="Kruys A."/>
            <person name="Hutchinson M.I."/>
            <person name="Powell A.J."/>
            <person name="Barry K."/>
            <person name="Miller A.N."/>
            <person name="Grigoriev I.V."/>
            <person name="Debuchy R."/>
            <person name="Gladieux P."/>
            <person name="Thoren M.H."/>
            <person name="Johannesson H."/>
        </authorList>
    </citation>
    <scope>NUCLEOTIDE SEQUENCE</scope>
    <source>
        <strain evidence="5">CBS 532.94</strain>
    </source>
</reference>
<dbReference type="InterPro" id="IPR001841">
    <property type="entry name" value="Znf_RING"/>
</dbReference>
<dbReference type="CDD" id="cd16473">
    <property type="entry name" value="RING-H2_RNF103"/>
    <property type="match status" value="1"/>
</dbReference>
<keyword evidence="3" id="KW-0472">Membrane</keyword>
<dbReference type="FunFam" id="3.30.40.10:FF:000539">
    <property type="entry name" value="Ring finger domain protein"/>
    <property type="match status" value="1"/>
</dbReference>
<keyword evidence="3" id="KW-0812">Transmembrane</keyword>
<feature type="compositionally biased region" description="Polar residues" evidence="2">
    <location>
        <begin position="376"/>
        <end position="386"/>
    </location>
</feature>
<keyword evidence="1" id="KW-0862">Zinc</keyword>
<keyword evidence="6" id="KW-1185">Reference proteome</keyword>
<feature type="region of interest" description="Disordered" evidence="2">
    <location>
        <begin position="59"/>
        <end position="81"/>
    </location>
</feature>
<dbReference type="InterPro" id="IPR013083">
    <property type="entry name" value="Znf_RING/FYVE/PHD"/>
</dbReference>
<feature type="compositionally biased region" description="Low complexity" evidence="2">
    <location>
        <begin position="439"/>
        <end position="460"/>
    </location>
</feature>
<dbReference type="AlphaFoldDB" id="A0AAN7HGX0"/>
<protein>
    <recommendedName>
        <fullName evidence="4">RING-type domain-containing protein</fullName>
    </recommendedName>
</protein>
<feature type="transmembrane region" description="Helical" evidence="3">
    <location>
        <begin position="90"/>
        <end position="115"/>
    </location>
</feature>
<accession>A0AAN7HGX0</accession>
<dbReference type="GO" id="GO:0006511">
    <property type="term" value="P:ubiquitin-dependent protein catabolic process"/>
    <property type="evidence" value="ECO:0007669"/>
    <property type="project" value="TreeGrafter"/>
</dbReference>
<dbReference type="Proteomes" id="UP001303760">
    <property type="component" value="Unassembled WGS sequence"/>
</dbReference>
<dbReference type="GO" id="GO:0061630">
    <property type="term" value="F:ubiquitin protein ligase activity"/>
    <property type="evidence" value="ECO:0007669"/>
    <property type="project" value="TreeGrafter"/>
</dbReference>
<dbReference type="PANTHER" id="PTHR22765:SF434">
    <property type="entry name" value="GB|AAD18119.1-RELATED"/>
    <property type="match status" value="1"/>
</dbReference>
<dbReference type="GO" id="GO:0008270">
    <property type="term" value="F:zinc ion binding"/>
    <property type="evidence" value="ECO:0007669"/>
    <property type="project" value="UniProtKB-KW"/>
</dbReference>
<dbReference type="PROSITE" id="PS50089">
    <property type="entry name" value="ZF_RING_2"/>
    <property type="match status" value="1"/>
</dbReference>
<evidence type="ECO:0000313" key="6">
    <source>
        <dbReference type="Proteomes" id="UP001303760"/>
    </source>
</evidence>
<evidence type="ECO:0000256" key="1">
    <source>
        <dbReference type="PROSITE-ProRule" id="PRU00175"/>
    </source>
</evidence>
<dbReference type="PANTHER" id="PTHR22765">
    <property type="entry name" value="RING FINGER AND PROTEASE ASSOCIATED DOMAIN-CONTAINING"/>
    <property type="match status" value="1"/>
</dbReference>
<dbReference type="GO" id="GO:0005737">
    <property type="term" value="C:cytoplasm"/>
    <property type="evidence" value="ECO:0007669"/>
    <property type="project" value="TreeGrafter"/>
</dbReference>
<sequence length="502" mass="53082">MAFINPVVVEGARIAIRQATSTALVFSPAPSTPGVISPTSSNPVPTAVATFTSAVASPTASSTLANGGGNPGGGGNGGNNNGGGGNSSSLLFFVALGFGVVFTNLWIIVGVKYCFRYNARNRQMRNEDGEINMENVPRPHRRRREKKLMPIDEVNEKFPMLKYKTWVASRAQEGLPTQGGVSAPPSRPNSIRNADGVVPEMPSKDHMSSDDRPTTSATATATATKPATAPEEPEKVQVQSPQHAPKESTSSTVGGLARISVDSNRDVDTTVADKRFSEVSHDEEDDDEHIDAALPPECLGTSGDTCAICIDTLEDDDDVRGLTCGHAFHAVCIDPWLTTRRACCPLCKADYYTPKPRPQAAEGVDGTTGVIHVTLPSDSRGNNRMNLPSRPRHAFFGFGRMSRGPRNQYVSSGQRTIGESRTRDDGNSSILAHSRSRAESGPSSQSPSSAGGLLSGLRAAFPGLRLARGRNNQAPSEPVVSGANPAATSPSQLEAGIRNPQD</sequence>
<feature type="compositionally biased region" description="Gly residues" evidence="2">
    <location>
        <begin position="66"/>
        <end position="81"/>
    </location>
</feature>
<dbReference type="EMBL" id="MU860020">
    <property type="protein sequence ID" value="KAK4241550.1"/>
    <property type="molecule type" value="Genomic_DNA"/>
</dbReference>
<feature type="compositionally biased region" description="Low complexity" evidence="2">
    <location>
        <begin position="214"/>
        <end position="230"/>
    </location>
</feature>
<reference evidence="5" key="1">
    <citation type="journal article" date="2023" name="Mol. Phylogenet. Evol.">
        <title>Genome-scale phylogeny and comparative genomics of the fungal order Sordariales.</title>
        <authorList>
            <person name="Hensen N."/>
            <person name="Bonometti L."/>
            <person name="Westerberg I."/>
            <person name="Brannstrom I.O."/>
            <person name="Guillou S."/>
            <person name="Cros-Aarteil S."/>
            <person name="Calhoun S."/>
            <person name="Haridas S."/>
            <person name="Kuo A."/>
            <person name="Mondo S."/>
            <person name="Pangilinan J."/>
            <person name="Riley R."/>
            <person name="LaButti K."/>
            <person name="Andreopoulos B."/>
            <person name="Lipzen A."/>
            <person name="Chen C."/>
            <person name="Yan M."/>
            <person name="Daum C."/>
            <person name="Ng V."/>
            <person name="Clum A."/>
            <person name="Steindorff A."/>
            <person name="Ohm R.A."/>
            <person name="Martin F."/>
            <person name="Silar P."/>
            <person name="Natvig D.O."/>
            <person name="Lalanne C."/>
            <person name="Gautier V."/>
            <person name="Ament-Velasquez S.L."/>
            <person name="Kruys A."/>
            <person name="Hutchinson M.I."/>
            <person name="Powell A.J."/>
            <person name="Barry K."/>
            <person name="Miller A.N."/>
            <person name="Grigoriev I.V."/>
            <person name="Debuchy R."/>
            <person name="Gladieux P."/>
            <person name="Hiltunen Thoren M."/>
            <person name="Johannesson H."/>
        </authorList>
    </citation>
    <scope>NUCLEOTIDE SEQUENCE</scope>
    <source>
        <strain evidence="5">CBS 532.94</strain>
    </source>
</reference>
<keyword evidence="1" id="KW-0479">Metal-binding</keyword>
<evidence type="ECO:0000256" key="3">
    <source>
        <dbReference type="SAM" id="Phobius"/>
    </source>
</evidence>
<proteinExistence type="predicted"/>
<feature type="region of interest" description="Disordered" evidence="2">
    <location>
        <begin position="174"/>
        <end position="261"/>
    </location>
</feature>
<gene>
    <name evidence="5" type="ORF">C8A03DRAFT_30274</name>
</gene>
<feature type="region of interest" description="Disordered" evidence="2">
    <location>
        <begin position="374"/>
        <end position="502"/>
    </location>
</feature>
<organism evidence="5 6">
    <name type="scientific">Achaetomium macrosporum</name>
    <dbReference type="NCBI Taxonomy" id="79813"/>
    <lineage>
        <taxon>Eukaryota</taxon>
        <taxon>Fungi</taxon>
        <taxon>Dikarya</taxon>
        <taxon>Ascomycota</taxon>
        <taxon>Pezizomycotina</taxon>
        <taxon>Sordariomycetes</taxon>
        <taxon>Sordariomycetidae</taxon>
        <taxon>Sordariales</taxon>
        <taxon>Chaetomiaceae</taxon>
        <taxon>Achaetomium</taxon>
    </lineage>
</organism>
<evidence type="ECO:0000256" key="2">
    <source>
        <dbReference type="SAM" id="MobiDB-lite"/>
    </source>
</evidence>
<dbReference type="SMART" id="SM00184">
    <property type="entry name" value="RING"/>
    <property type="match status" value="1"/>
</dbReference>
<dbReference type="Gene3D" id="3.30.40.10">
    <property type="entry name" value="Zinc/RING finger domain, C3HC4 (zinc finger)"/>
    <property type="match status" value="1"/>
</dbReference>
<feature type="compositionally biased region" description="Basic and acidic residues" evidence="2">
    <location>
        <begin position="202"/>
        <end position="213"/>
    </location>
</feature>
<feature type="compositionally biased region" description="Polar residues" evidence="2">
    <location>
        <begin position="408"/>
        <end position="417"/>
    </location>
</feature>
<dbReference type="Pfam" id="PF13639">
    <property type="entry name" value="zf-RING_2"/>
    <property type="match status" value="1"/>
</dbReference>
<name>A0AAN7HGX0_9PEZI</name>
<dbReference type="InterPro" id="IPR051826">
    <property type="entry name" value="E3_ubiquitin-ligase_domain"/>
</dbReference>
<evidence type="ECO:0000259" key="4">
    <source>
        <dbReference type="PROSITE" id="PS50089"/>
    </source>
</evidence>
<dbReference type="SUPFAM" id="SSF57850">
    <property type="entry name" value="RING/U-box"/>
    <property type="match status" value="1"/>
</dbReference>
<feature type="compositionally biased region" description="Polar residues" evidence="2">
    <location>
        <begin position="237"/>
        <end position="253"/>
    </location>
</feature>
<evidence type="ECO:0000313" key="5">
    <source>
        <dbReference type="EMBL" id="KAK4241550.1"/>
    </source>
</evidence>
<keyword evidence="1" id="KW-0863">Zinc-finger</keyword>
<feature type="domain" description="RING-type" evidence="4">
    <location>
        <begin position="306"/>
        <end position="348"/>
    </location>
</feature>